<evidence type="ECO:0000313" key="3">
    <source>
        <dbReference type="Proteomes" id="UP000886890"/>
    </source>
</evidence>
<feature type="transmembrane region" description="Helical" evidence="1">
    <location>
        <begin position="202"/>
        <end position="222"/>
    </location>
</feature>
<dbReference type="AlphaFoldDB" id="A0A9D2BIU4"/>
<reference evidence="2" key="1">
    <citation type="journal article" date="2021" name="PeerJ">
        <title>Extensive microbial diversity within the chicken gut microbiome revealed by metagenomics and culture.</title>
        <authorList>
            <person name="Gilroy R."/>
            <person name="Ravi A."/>
            <person name="Getino M."/>
            <person name="Pursley I."/>
            <person name="Horton D.L."/>
            <person name="Alikhan N.F."/>
            <person name="Baker D."/>
            <person name="Gharbi K."/>
            <person name="Hall N."/>
            <person name="Watson M."/>
            <person name="Adriaenssens E.M."/>
            <person name="Foster-Nyarko E."/>
            <person name="Jarju S."/>
            <person name="Secka A."/>
            <person name="Antonio M."/>
            <person name="Oren A."/>
            <person name="Chaudhuri R.R."/>
            <person name="La Ragione R."/>
            <person name="Hildebrand F."/>
            <person name="Pallen M.J."/>
        </authorList>
    </citation>
    <scope>NUCLEOTIDE SEQUENCE</scope>
    <source>
        <strain evidence="2">CHK183-1962</strain>
    </source>
</reference>
<evidence type="ECO:0008006" key="4">
    <source>
        <dbReference type="Google" id="ProtNLM"/>
    </source>
</evidence>
<feature type="transmembrane region" description="Helical" evidence="1">
    <location>
        <begin position="60"/>
        <end position="89"/>
    </location>
</feature>
<dbReference type="Proteomes" id="UP000886890">
    <property type="component" value="Unassembled WGS sequence"/>
</dbReference>
<evidence type="ECO:0000256" key="1">
    <source>
        <dbReference type="SAM" id="Phobius"/>
    </source>
</evidence>
<feature type="transmembrane region" description="Helical" evidence="1">
    <location>
        <begin position="163"/>
        <end position="182"/>
    </location>
</feature>
<keyword evidence="1" id="KW-0812">Transmembrane</keyword>
<dbReference type="EMBL" id="DXEK01000072">
    <property type="protein sequence ID" value="HIX76844.1"/>
    <property type="molecule type" value="Genomic_DNA"/>
</dbReference>
<keyword evidence="1" id="KW-1133">Transmembrane helix</keyword>
<protein>
    <recommendedName>
        <fullName evidence="4">DUF4129 domain-containing protein</fullName>
    </recommendedName>
</protein>
<feature type="transmembrane region" description="Helical" evidence="1">
    <location>
        <begin position="109"/>
        <end position="125"/>
    </location>
</feature>
<accession>A0A9D2BIU4</accession>
<reference evidence="2" key="2">
    <citation type="submission" date="2021-04" db="EMBL/GenBank/DDBJ databases">
        <authorList>
            <person name="Gilroy R."/>
        </authorList>
    </citation>
    <scope>NUCLEOTIDE SEQUENCE</scope>
    <source>
        <strain evidence="2">CHK183-1962</strain>
    </source>
</reference>
<evidence type="ECO:0000313" key="2">
    <source>
        <dbReference type="EMBL" id="HIX76844.1"/>
    </source>
</evidence>
<feature type="transmembrane region" description="Helical" evidence="1">
    <location>
        <begin position="265"/>
        <end position="286"/>
    </location>
</feature>
<organism evidence="2 3">
    <name type="scientific">Candidatus Fusicatenibacter merdavium</name>
    <dbReference type="NCBI Taxonomy" id="2838600"/>
    <lineage>
        <taxon>Bacteria</taxon>
        <taxon>Bacillati</taxon>
        <taxon>Bacillota</taxon>
        <taxon>Clostridia</taxon>
        <taxon>Lachnospirales</taxon>
        <taxon>Lachnospiraceae</taxon>
        <taxon>Fusicatenibacter</taxon>
    </lineage>
</organism>
<proteinExistence type="predicted"/>
<feature type="transmembrane region" description="Helical" evidence="1">
    <location>
        <begin position="30"/>
        <end position="48"/>
    </location>
</feature>
<keyword evidence="1" id="KW-0472">Membrane</keyword>
<name>A0A9D2BIU4_9FIRM</name>
<comment type="caution">
    <text evidence="2">The sequence shown here is derived from an EMBL/GenBank/DDBJ whole genome shotgun (WGS) entry which is preliminary data.</text>
</comment>
<sequence>MLIMYMLRMLADLSFYYAFAGVISNACNGNMPLVGAAILVIAFGICAVNGQKGLVRFAGLLVSLVFFLLPGLALADVLCYLPALAYVIYTVVKQDFTLSWYRAKDLFSLFWKLYIVFFAALLIYGRQWIVSGDSLPAACLMVFSSVLFMRALRHEEEIYLQKNYQICSFLSVGILWLAAWLLSRRFVLRLLGTGLRSVYEIIFLPVLQAVMTAFVQVCYWIFSAIVMLLPDQGTISDTARKILGEMAQGDSFAETEQMAYTSNHMWSAIFFIIAILAIAGCAVLFFRWISSGRWQENDVSDGREQTIIPLDTPKSANTRRTISSHHVQQVRELYKRYLKLYMKLAGEIHPYETSYDIARKSEQIMKEHEEIFQIREIYLDARYNGHAEKKNLRTLKNLYQRLKKEQWP</sequence>
<gene>
    <name evidence="2" type="ORF">H9734_04515</name>
</gene>